<keyword evidence="5 8" id="KW-0812">Transmembrane</keyword>
<dbReference type="InterPro" id="IPR000515">
    <property type="entry name" value="MetI-like"/>
</dbReference>
<dbReference type="PANTHER" id="PTHR30614">
    <property type="entry name" value="MEMBRANE COMPONENT OF AMINO ACID ABC TRANSPORTER"/>
    <property type="match status" value="1"/>
</dbReference>
<evidence type="ECO:0000256" key="4">
    <source>
        <dbReference type="ARBA" id="ARBA00022475"/>
    </source>
</evidence>
<dbReference type="SUPFAM" id="SSF161098">
    <property type="entry name" value="MetI-like"/>
    <property type="match status" value="1"/>
</dbReference>
<feature type="transmembrane region" description="Helical" evidence="8">
    <location>
        <begin position="66"/>
        <end position="90"/>
    </location>
</feature>
<evidence type="ECO:0000256" key="6">
    <source>
        <dbReference type="ARBA" id="ARBA00022989"/>
    </source>
</evidence>
<keyword evidence="3 8" id="KW-0813">Transport</keyword>
<evidence type="ECO:0000259" key="9">
    <source>
        <dbReference type="PROSITE" id="PS50928"/>
    </source>
</evidence>
<proteinExistence type="inferred from homology"/>
<organism evidence="10 11">
    <name type="scientific">Chromobacterium vaccinii</name>
    <dbReference type="NCBI Taxonomy" id="1108595"/>
    <lineage>
        <taxon>Bacteria</taxon>
        <taxon>Pseudomonadati</taxon>
        <taxon>Pseudomonadota</taxon>
        <taxon>Betaproteobacteria</taxon>
        <taxon>Neisseriales</taxon>
        <taxon>Chromobacteriaceae</taxon>
        <taxon>Chromobacterium</taxon>
    </lineage>
</organism>
<keyword evidence="7 8" id="KW-0472">Membrane</keyword>
<dbReference type="Pfam" id="PF00528">
    <property type="entry name" value="BPD_transp_1"/>
    <property type="match status" value="1"/>
</dbReference>
<feature type="transmembrane region" description="Helical" evidence="8">
    <location>
        <begin position="31"/>
        <end position="54"/>
    </location>
</feature>
<evidence type="ECO:0000256" key="2">
    <source>
        <dbReference type="ARBA" id="ARBA00010072"/>
    </source>
</evidence>
<dbReference type="InterPro" id="IPR043429">
    <property type="entry name" value="ArtM/GltK/GlnP/TcyL/YhdX-like"/>
</dbReference>
<feature type="transmembrane region" description="Helical" evidence="8">
    <location>
        <begin position="102"/>
        <end position="127"/>
    </location>
</feature>
<dbReference type="PANTHER" id="PTHR30614:SF21">
    <property type="entry name" value="AMINO ACID ABC TRANSPORTER PERMEASE"/>
    <property type="match status" value="1"/>
</dbReference>
<accession>A0ABV0FAE6</accession>
<evidence type="ECO:0000256" key="1">
    <source>
        <dbReference type="ARBA" id="ARBA00004429"/>
    </source>
</evidence>
<evidence type="ECO:0000256" key="3">
    <source>
        <dbReference type="ARBA" id="ARBA00022448"/>
    </source>
</evidence>
<evidence type="ECO:0000256" key="5">
    <source>
        <dbReference type="ARBA" id="ARBA00022692"/>
    </source>
</evidence>
<dbReference type="Proteomes" id="UP001455709">
    <property type="component" value="Unassembled WGS sequence"/>
</dbReference>
<reference evidence="10 11" key="1">
    <citation type="submission" date="2024-05" db="EMBL/GenBank/DDBJ databases">
        <authorList>
            <person name="De Oliveira J.P."/>
            <person name="Noriler S.A."/>
            <person name="De Oliveira A.G."/>
            <person name="Sipoli D.S."/>
        </authorList>
    </citation>
    <scope>NUCLEOTIDE SEQUENCE [LARGE SCALE GENOMIC DNA]</scope>
    <source>
        <strain evidence="10 11">LABIM189</strain>
    </source>
</reference>
<protein>
    <submittedName>
        <fullName evidence="10">Amino acid ABC transporter permease</fullName>
    </submittedName>
</protein>
<gene>
    <name evidence="10" type="ORF">ABGV49_03965</name>
</gene>
<feature type="domain" description="ABC transmembrane type-1" evidence="9">
    <location>
        <begin position="31"/>
        <end position="221"/>
    </location>
</feature>
<dbReference type="InterPro" id="IPR035906">
    <property type="entry name" value="MetI-like_sf"/>
</dbReference>
<keyword evidence="6 8" id="KW-1133">Transmembrane helix</keyword>
<name>A0ABV0FAE6_9NEIS</name>
<comment type="subcellular location">
    <subcellularLocation>
        <location evidence="1">Cell inner membrane</location>
        <topology evidence="1">Multi-pass membrane protein</topology>
    </subcellularLocation>
    <subcellularLocation>
        <location evidence="8">Cell membrane</location>
        <topology evidence="8">Multi-pass membrane protein</topology>
    </subcellularLocation>
</comment>
<feature type="transmembrane region" description="Helical" evidence="8">
    <location>
        <begin position="202"/>
        <end position="220"/>
    </location>
</feature>
<comment type="caution">
    <text evidence="10">The sequence shown here is derived from an EMBL/GenBank/DDBJ whole genome shotgun (WGS) entry which is preliminary data.</text>
</comment>
<dbReference type="EMBL" id="JBDOJC010000001">
    <property type="protein sequence ID" value="MEO2216215.1"/>
    <property type="molecule type" value="Genomic_DNA"/>
</dbReference>
<sequence>MENIAMIPPVIQDNLDYLLWGNLSGGEPGGLLLTAALSLAAALLASGLGLMLGIAQLMGGPALRRALAAATAVLRAIPVLMLIFWCYFLLPLLFGVDIPGLLTVILALALIHSAYLGQAVLAGLTAVGRGQWHAGLALGFSRWQTLRWLILPQALRIMLPSFVNQWVSLLKDSSLAYIVGVAEFTFVATQVNNREQVYPLEVFSAIAVGYLLLCGLLQLLGHWGARRWRQPLAQP</sequence>
<comment type="similarity">
    <text evidence="2">Belongs to the binding-protein-dependent transport system permease family. HisMQ subfamily.</text>
</comment>
<dbReference type="InterPro" id="IPR010065">
    <property type="entry name" value="AA_ABC_transptr_permease_3TM"/>
</dbReference>
<keyword evidence="11" id="KW-1185">Reference proteome</keyword>
<keyword evidence="4" id="KW-1003">Cell membrane</keyword>
<dbReference type="NCBIfam" id="TIGR01726">
    <property type="entry name" value="HEQRo_perm_3TM"/>
    <property type="match status" value="1"/>
</dbReference>
<dbReference type="RefSeq" id="WP_347369828.1">
    <property type="nucleotide sequence ID" value="NZ_JBDOJC010000001.1"/>
</dbReference>
<dbReference type="PROSITE" id="PS50928">
    <property type="entry name" value="ABC_TM1"/>
    <property type="match status" value="1"/>
</dbReference>
<evidence type="ECO:0000313" key="10">
    <source>
        <dbReference type="EMBL" id="MEO2216215.1"/>
    </source>
</evidence>
<evidence type="ECO:0000256" key="8">
    <source>
        <dbReference type="RuleBase" id="RU363032"/>
    </source>
</evidence>
<dbReference type="Gene3D" id="1.10.3720.10">
    <property type="entry name" value="MetI-like"/>
    <property type="match status" value="1"/>
</dbReference>
<evidence type="ECO:0000256" key="7">
    <source>
        <dbReference type="ARBA" id="ARBA00023136"/>
    </source>
</evidence>
<evidence type="ECO:0000313" key="11">
    <source>
        <dbReference type="Proteomes" id="UP001455709"/>
    </source>
</evidence>
<dbReference type="CDD" id="cd06261">
    <property type="entry name" value="TM_PBP2"/>
    <property type="match status" value="1"/>
</dbReference>